<dbReference type="FunFam" id="3.40.50.300:FF:000433">
    <property type="entry name" value="Estrogen sulfotransferase"/>
    <property type="match status" value="1"/>
</dbReference>
<protein>
    <recommendedName>
        <fullName evidence="6">Sulfotransferase</fullName>
        <ecNumber evidence="6">2.8.2.-</ecNumber>
    </recommendedName>
</protein>
<keyword evidence="5" id="KW-0128">Catecholamine metabolism</keyword>
<reference evidence="8" key="2">
    <citation type="submission" date="2025-08" db="UniProtKB">
        <authorList>
            <consortium name="Ensembl"/>
        </authorList>
    </citation>
    <scope>IDENTIFICATION</scope>
</reference>
<keyword evidence="9" id="KW-1185">Reference proteome</keyword>
<feature type="domain" description="Sulfotransferase" evidence="7">
    <location>
        <begin position="80"/>
        <end position="321"/>
    </location>
</feature>
<dbReference type="InterPro" id="IPR027417">
    <property type="entry name" value="P-loop_NTPase"/>
</dbReference>
<dbReference type="PANTHER" id="PTHR11783">
    <property type="entry name" value="SULFOTRANSFERASE SULT"/>
    <property type="match status" value="1"/>
</dbReference>
<evidence type="ECO:0000259" key="7">
    <source>
        <dbReference type="Pfam" id="PF00685"/>
    </source>
</evidence>
<comment type="similarity">
    <text evidence="2 6">Belongs to the sulfotransferase 1 family.</text>
</comment>
<dbReference type="Bgee" id="ENSGACG00000010414">
    <property type="expression patterns" value="Expressed in zone of skin"/>
</dbReference>
<evidence type="ECO:0000256" key="1">
    <source>
        <dbReference type="ARBA" id="ARBA00004496"/>
    </source>
</evidence>
<evidence type="ECO:0000256" key="3">
    <source>
        <dbReference type="ARBA" id="ARBA00022490"/>
    </source>
</evidence>
<evidence type="ECO:0000256" key="4">
    <source>
        <dbReference type="ARBA" id="ARBA00022679"/>
    </source>
</evidence>
<dbReference type="GO" id="GO:0006805">
    <property type="term" value="P:xenobiotic metabolic process"/>
    <property type="evidence" value="ECO:0007669"/>
    <property type="project" value="UniProtKB-ARBA"/>
</dbReference>
<dbReference type="AlphaFoldDB" id="G3P842"/>
<proteinExistence type="inferred from homology"/>
<comment type="subcellular location">
    <subcellularLocation>
        <location evidence="1">Cytoplasm</location>
    </subcellularLocation>
</comment>
<dbReference type="Proteomes" id="UP000007635">
    <property type="component" value="Chromosome VI"/>
</dbReference>
<dbReference type="Ensembl" id="ENSGACT00000013791.2">
    <property type="protein sequence ID" value="ENSGACP00000013766.2"/>
    <property type="gene ID" value="ENSGACG00000010414.2"/>
</dbReference>
<dbReference type="GO" id="GO:0005737">
    <property type="term" value="C:cytoplasm"/>
    <property type="evidence" value="ECO:0007669"/>
    <property type="project" value="UniProtKB-SubCell"/>
</dbReference>
<dbReference type="EC" id="2.8.2.-" evidence="6"/>
<evidence type="ECO:0000256" key="2">
    <source>
        <dbReference type="ARBA" id="ARBA00005771"/>
    </source>
</evidence>
<sequence>MLRRRGRGVKDAEFGFSARKAAVDFSKYLLKGFTCCSEASMDSLDLVSPYLFKHRRRNFLVKDKMRPADLDALHHFETRPTDIFLVTYPKSGTAWMQQILVQIMDAAHLGWAEDATNRTHVPWLEERSVDNPSRERPDPRIFGSHLPPDMLPRGVKANRIKVVYVWRNPKDILVSLYHFSHVWVLLETPQSFEGFFQQFLDGDVYMGSWFDHIQDYHKAQDQLNIHFVQYESMLKDLRGEVVKLCAFLEKDLTDEAVDRVVEASTFKSMKTNPKANYKDLVETGRYKGETMRKGVAGDWKNLFTVAQNEHFDKVLKEKMSNLALTCVWEIKE</sequence>
<keyword evidence="3" id="KW-0963">Cytoplasm</keyword>
<evidence type="ECO:0000256" key="6">
    <source>
        <dbReference type="RuleBase" id="RU361155"/>
    </source>
</evidence>
<reference evidence="8 9" key="1">
    <citation type="journal article" date="2021" name="G3 (Bethesda)">
        <title>Improved contiguity of the threespine stickleback genome using long-read sequencing.</title>
        <authorList>
            <person name="Nath S."/>
            <person name="Shaw D.E."/>
            <person name="White M.A."/>
        </authorList>
    </citation>
    <scope>NUCLEOTIDE SEQUENCE [LARGE SCALE GENOMIC DNA]</scope>
    <source>
        <strain evidence="8 9">Lake Benthic</strain>
    </source>
</reference>
<accession>G3P842</accession>
<dbReference type="SUPFAM" id="SSF52540">
    <property type="entry name" value="P-loop containing nucleoside triphosphate hydrolases"/>
    <property type="match status" value="1"/>
</dbReference>
<name>G3P842_GASAC</name>
<dbReference type="Gene3D" id="3.40.50.300">
    <property type="entry name" value="P-loop containing nucleotide triphosphate hydrolases"/>
    <property type="match status" value="1"/>
</dbReference>
<keyword evidence="4 6" id="KW-0808">Transferase</keyword>
<dbReference type="InterPro" id="IPR000863">
    <property type="entry name" value="Sulfotransferase_dom"/>
</dbReference>
<reference evidence="8" key="3">
    <citation type="submission" date="2025-09" db="UniProtKB">
        <authorList>
            <consortium name="Ensembl"/>
        </authorList>
    </citation>
    <scope>IDENTIFICATION</scope>
</reference>
<evidence type="ECO:0000313" key="8">
    <source>
        <dbReference type="Ensembl" id="ENSGACP00000013766.2"/>
    </source>
</evidence>
<organism evidence="8 9">
    <name type="scientific">Gasterosteus aculeatus aculeatus</name>
    <name type="common">three-spined stickleback</name>
    <dbReference type="NCBI Taxonomy" id="481459"/>
    <lineage>
        <taxon>Eukaryota</taxon>
        <taxon>Metazoa</taxon>
        <taxon>Chordata</taxon>
        <taxon>Craniata</taxon>
        <taxon>Vertebrata</taxon>
        <taxon>Euteleostomi</taxon>
        <taxon>Actinopterygii</taxon>
        <taxon>Neopterygii</taxon>
        <taxon>Teleostei</taxon>
        <taxon>Neoteleostei</taxon>
        <taxon>Acanthomorphata</taxon>
        <taxon>Eupercaria</taxon>
        <taxon>Perciformes</taxon>
        <taxon>Cottioidei</taxon>
        <taxon>Gasterosteales</taxon>
        <taxon>Gasterosteidae</taxon>
        <taxon>Gasterosteus</taxon>
    </lineage>
</organism>
<dbReference type="GeneTree" id="ENSGT00940000156772"/>
<dbReference type="Pfam" id="PF00685">
    <property type="entry name" value="Sulfotransfer_1"/>
    <property type="match status" value="1"/>
</dbReference>
<evidence type="ECO:0000256" key="5">
    <source>
        <dbReference type="ARBA" id="ARBA00022939"/>
    </source>
</evidence>
<dbReference type="GO" id="GO:0008146">
    <property type="term" value="F:sulfotransferase activity"/>
    <property type="evidence" value="ECO:0007669"/>
    <property type="project" value="InterPro"/>
</dbReference>
<evidence type="ECO:0000313" key="9">
    <source>
        <dbReference type="Proteomes" id="UP000007635"/>
    </source>
</evidence>
<dbReference type="GO" id="GO:0006584">
    <property type="term" value="P:catecholamine metabolic process"/>
    <property type="evidence" value="ECO:0007669"/>
    <property type="project" value="UniProtKB-KW"/>
</dbReference>